<dbReference type="EMBL" id="NUSQ01000151">
    <property type="protein sequence ID" value="PHD63349.1"/>
    <property type="molecule type" value="Genomic_DNA"/>
</dbReference>
<evidence type="ECO:0000259" key="2">
    <source>
        <dbReference type="Pfam" id="PF20469"/>
    </source>
</evidence>
<dbReference type="Proteomes" id="UP000225997">
    <property type="component" value="Unassembled WGS sequence"/>
</dbReference>
<feature type="domain" description="OLD protein-like TOPRIM" evidence="2">
    <location>
        <begin position="436"/>
        <end position="506"/>
    </location>
</feature>
<dbReference type="CDD" id="cd01026">
    <property type="entry name" value="TOPRIM_OLD"/>
    <property type="match status" value="1"/>
</dbReference>
<dbReference type="SUPFAM" id="SSF52540">
    <property type="entry name" value="P-loop containing nucleoside triphosphate hydrolases"/>
    <property type="match status" value="1"/>
</dbReference>
<keyword evidence="3" id="KW-0378">Hydrolase</keyword>
<gene>
    <name evidence="3" type="ORF">COF40_25305</name>
</gene>
<feature type="domain" description="Endonuclease GajA/Old nuclease/RecF-like AAA" evidence="1">
    <location>
        <begin position="1"/>
        <end position="382"/>
    </location>
</feature>
<keyword evidence="3" id="KW-0540">Nuclease</keyword>
<dbReference type="RefSeq" id="WP_100062235.1">
    <property type="nucleotide sequence ID" value="NZ_NUSQ01000151.1"/>
</dbReference>
<accession>A0A2C4QET8</accession>
<dbReference type="PANTHER" id="PTHR43581">
    <property type="entry name" value="ATP/GTP PHOSPHATASE"/>
    <property type="match status" value="1"/>
</dbReference>
<keyword evidence="3" id="KW-0255">Endonuclease</keyword>
<dbReference type="PANTHER" id="PTHR43581:SF4">
    <property type="entry name" value="ATP_GTP PHOSPHATASE"/>
    <property type="match status" value="1"/>
</dbReference>
<dbReference type="AlphaFoldDB" id="A0A2C4QET8"/>
<sequence length="687" mass="78754">MYISELTINNFRSFNKKTTLNFNDGINVIIGQNNAGKTTVIKALDILFNNSSSKRLNINDFNRSASISELKVCPPKIYISAKLKESENEDEYSDELVTVATWLTTLNTPYEATITYEYFLPEKEVDEYRNLMDNISTKDINKYWKAIEHNFLKKYVHRIYVGNPEFKNSVHNDEINRFDFQFLTAIRDVERDLFKGNNSLLREVIDFFMDYDIKSDSDLEKKEKIEKIQKKKRDFSNESKKIIESLQQRMKNGEEQILKYVHNTGAGIDESKPSFDGEILDTELYSALRLIVEKKSGIKLPAISNGLGYNNLIYISLLLSKMQKDASGDYLGSNAKVFSILAIEEPEAHLHPSMQYKFLQFLKENKDSDVNQIFITSHSPNITAAVDLEDILVIQKINEEIKIAYPSKVFNDSDEEDVISRNYVKRFLDVTKADLFFAQNVILVEGIAEQLVIPEFANSMNLNLADSHTTVLNIGGRYFNHFLKLFDTNRCEFALTKKVACITDLDPLRKSTNDADEDNNWKKCLPIFLDLQPEKYEYKQTSNSLVGTYNQYDSKIKVFTQSYGQSSTFEYDLVLKNPTCTKLITPSVSNAQELKDLMSLVTKNKPMKEIVERIRKNVFKDELSDLLALGLLKDSLSIKKGIIASRYLLSISKGEAAQEIVYIISTADQGSIEPPDYISEAIKWICQ</sequence>
<evidence type="ECO:0000313" key="3">
    <source>
        <dbReference type="EMBL" id="PHD63349.1"/>
    </source>
</evidence>
<organism evidence="3 4">
    <name type="scientific">Bacillus toyonensis</name>
    <dbReference type="NCBI Taxonomy" id="155322"/>
    <lineage>
        <taxon>Bacteria</taxon>
        <taxon>Bacillati</taxon>
        <taxon>Bacillota</taxon>
        <taxon>Bacilli</taxon>
        <taxon>Bacillales</taxon>
        <taxon>Bacillaceae</taxon>
        <taxon>Bacillus</taxon>
        <taxon>Bacillus cereus group</taxon>
    </lineage>
</organism>
<dbReference type="InterPro" id="IPR051396">
    <property type="entry name" value="Bact_Antivir_Def_Nuclease"/>
</dbReference>
<comment type="caution">
    <text evidence="3">The sequence shown here is derived from an EMBL/GenBank/DDBJ whole genome shotgun (WGS) entry which is preliminary data.</text>
</comment>
<dbReference type="Gene3D" id="3.40.50.300">
    <property type="entry name" value="P-loop containing nucleotide triphosphate hydrolases"/>
    <property type="match status" value="1"/>
</dbReference>
<dbReference type="Pfam" id="PF20469">
    <property type="entry name" value="OLD-like_TOPRIM"/>
    <property type="match status" value="1"/>
</dbReference>
<dbReference type="GO" id="GO:0004519">
    <property type="term" value="F:endonuclease activity"/>
    <property type="evidence" value="ECO:0007669"/>
    <property type="project" value="UniProtKB-KW"/>
</dbReference>
<reference evidence="3 4" key="1">
    <citation type="submission" date="2017-09" db="EMBL/GenBank/DDBJ databases">
        <title>Large-scale bioinformatics analysis of Bacillus genomes uncovers conserved roles of natural products in bacterial physiology.</title>
        <authorList>
            <consortium name="Agbiome Team Llc"/>
            <person name="Bleich R.M."/>
            <person name="Grubbs K.J."/>
            <person name="Santa Maria K.C."/>
            <person name="Allen S.E."/>
            <person name="Farag S."/>
            <person name="Shank E.A."/>
            <person name="Bowers A."/>
        </authorList>
    </citation>
    <scope>NUCLEOTIDE SEQUENCE [LARGE SCALE GENOMIC DNA]</scope>
    <source>
        <strain evidence="3 4">AFS044250</strain>
    </source>
</reference>
<protein>
    <submittedName>
        <fullName evidence="3">ATP-dependent endonuclease</fullName>
    </submittedName>
</protein>
<dbReference type="InterPro" id="IPR041685">
    <property type="entry name" value="AAA_GajA/Old/RecF-like"/>
</dbReference>
<name>A0A2C4QET8_9BACI</name>
<dbReference type="Pfam" id="PF13175">
    <property type="entry name" value="AAA_15"/>
    <property type="match status" value="1"/>
</dbReference>
<dbReference type="InterPro" id="IPR027417">
    <property type="entry name" value="P-loop_NTPase"/>
</dbReference>
<proteinExistence type="predicted"/>
<evidence type="ECO:0000313" key="4">
    <source>
        <dbReference type="Proteomes" id="UP000225997"/>
    </source>
</evidence>
<evidence type="ECO:0000259" key="1">
    <source>
        <dbReference type="Pfam" id="PF13175"/>
    </source>
</evidence>
<dbReference type="InterPro" id="IPR034139">
    <property type="entry name" value="TOPRIM_OLD"/>
</dbReference>